<reference evidence="2 3" key="1">
    <citation type="journal article" date="2014" name="Genome Announc.">
        <title>Draft Genome Sequence of the Iron-Oxidizing, Acidophilic, and Halotolerant 'Thiobacillus prosperus' Type Strain DSM 5130.</title>
        <authorList>
            <person name="Ossandon F.J."/>
            <person name="Cardenas J.P."/>
            <person name="Corbett M."/>
            <person name="Quatrini R."/>
            <person name="Holmes D.S."/>
            <person name="Watkin E."/>
        </authorList>
    </citation>
    <scope>NUCLEOTIDE SEQUENCE [LARGE SCALE GENOMIC DNA]</scope>
    <source>
        <strain evidence="2 3">DSM 5130</strain>
    </source>
</reference>
<feature type="transmembrane region" description="Helical" evidence="1">
    <location>
        <begin position="49"/>
        <end position="70"/>
    </location>
</feature>
<dbReference type="GO" id="GO:0015097">
    <property type="term" value="F:mercury ion transmembrane transporter activity"/>
    <property type="evidence" value="ECO:0007669"/>
    <property type="project" value="InterPro"/>
</dbReference>
<dbReference type="OrthoDB" id="4764601at2"/>
<feature type="transmembrane region" description="Helical" evidence="1">
    <location>
        <begin position="82"/>
        <end position="101"/>
    </location>
</feature>
<dbReference type="Proteomes" id="UP000029273">
    <property type="component" value="Unassembled WGS sequence"/>
</dbReference>
<evidence type="ECO:0000313" key="3">
    <source>
        <dbReference type="Proteomes" id="UP000029273"/>
    </source>
</evidence>
<dbReference type="NCBIfam" id="NF033784">
    <property type="entry name" value="transport_merC"/>
    <property type="match status" value="1"/>
</dbReference>
<name>A0A1A6BZY9_9GAMM</name>
<dbReference type="RefSeq" id="WP_038094069.1">
    <property type="nucleotide sequence ID" value="NZ_JQSG02000007.1"/>
</dbReference>
<dbReference type="GO" id="GO:0016020">
    <property type="term" value="C:membrane"/>
    <property type="evidence" value="ECO:0007669"/>
    <property type="project" value="InterPro"/>
</dbReference>
<dbReference type="InterPro" id="IPR004891">
    <property type="entry name" value="Mercury-R_MerC"/>
</dbReference>
<proteinExistence type="predicted"/>
<organism evidence="2 3">
    <name type="scientific">Acidihalobacter prosperus</name>
    <dbReference type="NCBI Taxonomy" id="160660"/>
    <lineage>
        <taxon>Bacteria</taxon>
        <taxon>Pseudomonadati</taxon>
        <taxon>Pseudomonadota</taxon>
        <taxon>Gammaproteobacteria</taxon>
        <taxon>Chromatiales</taxon>
        <taxon>Ectothiorhodospiraceae</taxon>
        <taxon>Acidihalobacter</taxon>
    </lineage>
</organism>
<accession>A0A1A6BZY9</accession>
<protein>
    <submittedName>
        <fullName evidence="2">Mercuric resistance protein MerC</fullName>
    </submittedName>
</protein>
<dbReference type="STRING" id="160660.BJI67_07855"/>
<keyword evidence="1" id="KW-0812">Transmembrane</keyword>
<dbReference type="EMBL" id="JQSG02000007">
    <property type="protein sequence ID" value="OBS07871.1"/>
    <property type="molecule type" value="Genomic_DNA"/>
</dbReference>
<keyword evidence="1" id="KW-0472">Membrane</keyword>
<evidence type="ECO:0000313" key="2">
    <source>
        <dbReference type="EMBL" id="OBS07871.1"/>
    </source>
</evidence>
<gene>
    <name evidence="2" type="ORF">Thpro_023195</name>
</gene>
<comment type="caution">
    <text evidence="2">The sequence shown here is derived from an EMBL/GenBank/DDBJ whole genome shotgun (WGS) entry which is preliminary data.</text>
</comment>
<dbReference type="Pfam" id="PF03203">
    <property type="entry name" value="MerC"/>
    <property type="match status" value="1"/>
</dbReference>
<sequence>MSVITRIVDKTGVIGAIVGSFSCAMCFPAAASLGAAIGLGFLSHWEGLFVHWLIPIFASVALLATLAGWFSHHQWQRTLLGSIGPVLALIGVFGLTHHFLAKDLARGIFYTGLIVMFLASIWDMINPANRRCATDGCETPTQHG</sequence>
<dbReference type="PROSITE" id="PS51257">
    <property type="entry name" value="PROKAR_LIPOPROTEIN"/>
    <property type="match status" value="1"/>
</dbReference>
<evidence type="ECO:0000256" key="1">
    <source>
        <dbReference type="SAM" id="Phobius"/>
    </source>
</evidence>
<feature type="transmembrane region" description="Helical" evidence="1">
    <location>
        <begin position="107"/>
        <end position="125"/>
    </location>
</feature>
<dbReference type="NCBIfam" id="NF010318">
    <property type="entry name" value="PRK13755.1"/>
    <property type="match status" value="1"/>
</dbReference>
<keyword evidence="1" id="KW-1133">Transmembrane helix</keyword>
<feature type="transmembrane region" description="Helical" evidence="1">
    <location>
        <begin position="12"/>
        <end position="37"/>
    </location>
</feature>
<dbReference type="AlphaFoldDB" id="A0A1A6BZY9"/>
<keyword evidence="3" id="KW-1185">Reference proteome</keyword>